<reference evidence="21" key="4">
    <citation type="submission" date="2020-10" db="EMBL/GenBank/DDBJ databases">
        <authorList>
            <person name="Bassil N.M."/>
            <person name="Lloyd J.R."/>
        </authorList>
    </citation>
    <scope>NUCLEOTIDE SEQUENCE</scope>
    <source>
        <strain evidence="21">NB2006</strain>
    </source>
</reference>
<dbReference type="Pfam" id="PF00570">
    <property type="entry name" value="HRDC"/>
    <property type="match status" value="1"/>
</dbReference>
<evidence type="ECO:0000256" key="15">
    <source>
        <dbReference type="ARBA" id="ARBA00034617"/>
    </source>
</evidence>
<dbReference type="GO" id="GO:0003677">
    <property type="term" value="F:DNA binding"/>
    <property type="evidence" value="ECO:0007669"/>
    <property type="project" value="UniProtKB-KW"/>
</dbReference>
<evidence type="ECO:0000313" key="20">
    <source>
        <dbReference type="EMBL" id="OIJ10685.1"/>
    </source>
</evidence>
<evidence type="ECO:0000256" key="10">
    <source>
        <dbReference type="ARBA" id="ARBA00022840"/>
    </source>
</evidence>
<dbReference type="SUPFAM" id="SSF47819">
    <property type="entry name" value="HRDC-like"/>
    <property type="match status" value="1"/>
</dbReference>
<dbReference type="Pfam" id="PF09382">
    <property type="entry name" value="RQC"/>
    <property type="match status" value="1"/>
</dbReference>
<evidence type="ECO:0000256" key="16">
    <source>
        <dbReference type="NCBIfam" id="TIGR01389"/>
    </source>
</evidence>
<dbReference type="InterPro" id="IPR014001">
    <property type="entry name" value="Helicase_ATP-bd"/>
</dbReference>
<dbReference type="InterPro" id="IPR032284">
    <property type="entry name" value="RecQ_Zn-bd"/>
</dbReference>
<evidence type="ECO:0000256" key="1">
    <source>
        <dbReference type="ARBA" id="ARBA00001946"/>
    </source>
</evidence>
<dbReference type="SMART" id="SM00341">
    <property type="entry name" value="HRDC"/>
    <property type="match status" value="1"/>
</dbReference>
<evidence type="ECO:0000256" key="8">
    <source>
        <dbReference type="ARBA" id="ARBA00022806"/>
    </source>
</evidence>
<dbReference type="FunFam" id="3.40.50.300:FF:000296">
    <property type="entry name" value="ATP-dependent DNA helicase RecQ"/>
    <property type="match status" value="1"/>
</dbReference>
<keyword evidence="7 21" id="KW-0378">Hydrolase</keyword>
<keyword evidence="10" id="KW-0067">ATP-binding</keyword>
<dbReference type="Gene3D" id="1.10.10.10">
    <property type="entry name" value="Winged helix-like DNA-binding domain superfamily/Winged helix DNA-binding domain"/>
    <property type="match status" value="1"/>
</dbReference>
<keyword evidence="6" id="KW-0227">DNA damage</keyword>
<feature type="domain" description="Helicase C-terminal" evidence="19">
    <location>
        <begin position="223"/>
        <end position="367"/>
    </location>
</feature>
<dbReference type="GO" id="GO:0016787">
    <property type="term" value="F:hydrolase activity"/>
    <property type="evidence" value="ECO:0007669"/>
    <property type="project" value="UniProtKB-KW"/>
</dbReference>
<name>A0A1S2LGS2_9BACI</name>
<dbReference type="NCBIfam" id="TIGR00614">
    <property type="entry name" value="recQ_fam"/>
    <property type="match status" value="1"/>
</dbReference>
<dbReference type="NCBIfam" id="TIGR01389">
    <property type="entry name" value="recQ"/>
    <property type="match status" value="1"/>
</dbReference>
<keyword evidence="4" id="KW-0479">Metal-binding</keyword>
<dbReference type="SMART" id="SM00487">
    <property type="entry name" value="DEXDc"/>
    <property type="match status" value="1"/>
</dbReference>
<comment type="catalytic activity">
    <reaction evidence="15">
        <text>Couples ATP hydrolysis with the unwinding of duplex DNA by translocating in the 3'-5' direction.</text>
        <dbReference type="EC" id="5.6.2.4"/>
    </reaction>
</comment>
<evidence type="ECO:0000259" key="19">
    <source>
        <dbReference type="PROSITE" id="PS51194"/>
    </source>
</evidence>
<gene>
    <name evidence="21" type="primary">recQ</name>
    <name evidence="21" type="ORF">AWH56_024325</name>
    <name evidence="20" type="ORF">AWH56_16840</name>
</gene>
<dbReference type="EMBL" id="LQXD01000146">
    <property type="protein sequence ID" value="OIJ10685.1"/>
    <property type="molecule type" value="Genomic_DNA"/>
</dbReference>
<dbReference type="OrthoDB" id="9763310at2"/>
<dbReference type="GO" id="GO:0030894">
    <property type="term" value="C:replisome"/>
    <property type="evidence" value="ECO:0007669"/>
    <property type="project" value="TreeGrafter"/>
</dbReference>
<dbReference type="AlphaFoldDB" id="A0A1S2LGS2"/>
<dbReference type="PROSITE" id="PS51192">
    <property type="entry name" value="HELICASE_ATP_BIND_1"/>
    <property type="match status" value="1"/>
</dbReference>
<dbReference type="Proteomes" id="UP000180175">
    <property type="component" value="Chromosome"/>
</dbReference>
<dbReference type="GO" id="GO:0043590">
    <property type="term" value="C:bacterial nucleoid"/>
    <property type="evidence" value="ECO:0007669"/>
    <property type="project" value="TreeGrafter"/>
</dbReference>
<dbReference type="InterPro" id="IPR027417">
    <property type="entry name" value="P-loop_NTPase"/>
</dbReference>
<dbReference type="PANTHER" id="PTHR13710">
    <property type="entry name" value="DNA HELICASE RECQ FAMILY MEMBER"/>
    <property type="match status" value="1"/>
</dbReference>
<accession>A0A1S2LGS2</accession>
<dbReference type="GO" id="GO:0005737">
    <property type="term" value="C:cytoplasm"/>
    <property type="evidence" value="ECO:0007669"/>
    <property type="project" value="TreeGrafter"/>
</dbReference>
<evidence type="ECO:0000256" key="5">
    <source>
        <dbReference type="ARBA" id="ARBA00022741"/>
    </source>
</evidence>
<evidence type="ECO:0000256" key="12">
    <source>
        <dbReference type="ARBA" id="ARBA00023172"/>
    </source>
</evidence>
<keyword evidence="8 20" id="KW-0347">Helicase</keyword>
<dbReference type="SUPFAM" id="SSF46785">
    <property type="entry name" value="Winged helix' DNA-binding domain"/>
    <property type="match status" value="1"/>
</dbReference>
<dbReference type="GO" id="GO:0009378">
    <property type="term" value="F:four-way junction helicase activity"/>
    <property type="evidence" value="ECO:0007669"/>
    <property type="project" value="TreeGrafter"/>
</dbReference>
<dbReference type="GO" id="GO:0009432">
    <property type="term" value="P:SOS response"/>
    <property type="evidence" value="ECO:0007669"/>
    <property type="project" value="UniProtKB-UniRule"/>
</dbReference>
<dbReference type="GO" id="GO:0006260">
    <property type="term" value="P:DNA replication"/>
    <property type="evidence" value="ECO:0007669"/>
    <property type="project" value="InterPro"/>
</dbReference>
<dbReference type="Pfam" id="PF00271">
    <property type="entry name" value="Helicase_C"/>
    <property type="match status" value="1"/>
</dbReference>
<dbReference type="SUPFAM" id="SSF52540">
    <property type="entry name" value="P-loop containing nucleoside triphosphate hydrolases"/>
    <property type="match status" value="1"/>
</dbReference>
<evidence type="ECO:0000313" key="22">
    <source>
        <dbReference type="Proteomes" id="UP000180175"/>
    </source>
</evidence>
<dbReference type="PANTHER" id="PTHR13710:SF105">
    <property type="entry name" value="ATP-DEPENDENT DNA HELICASE Q1"/>
    <property type="match status" value="1"/>
</dbReference>
<dbReference type="GO" id="GO:0043138">
    <property type="term" value="F:3'-5' DNA helicase activity"/>
    <property type="evidence" value="ECO:0007669"/>
    <property type="project" value="UniProtKB-EC"/>
</dbReference>
<dbReference type="InterPro" id="IPR010997">
    <property type="entry name" value="HRDC-like_sf"/>
</dbReference>
<dbReference type="CDD" id="cd18794">
    <property type="entry name" value="SF2_C_RecQ"/>
    <property type="match status" value="1"/>
</dbReference>
<evidence type="ECO:0000313" key="21">
    <source>
        <dbReference type="EMBL" id="QOY35749.1"/>
    </source>
</evidence>
<comment type="cofactor">
    <cofactor evidence="1">
        <name>Mg(2+)</name>
        <dbReference type="ChEBI" id="CHEBI:18420"/>
    </cofactor>
</comment>
<dbReference type="InterPro" id="IPR006293">
    <property type="entry name" value="DNA_helicase_ATP-dep_RecQ_bac"/>
</dbReference>
<dbReference type="InterPro" id="IPR044876">
    <property type="entry name" value="HRDC_dom_sf"/>
</dbReference>
<dbReference type="CDD" id="cd17920">
    <property type="entry name" value="DEXHc_RecQ"/>
    <property type="match status" value="1"/>
</dbReference>
<dbReference type="Pfam" id="PF16124">
    <property type="entry name" value="RecQ_Zn_bind"/>
    <property type="match status" value="1"/>
</dbReference>
<dbReference type="InterPro" id="IPR018982">
    <property type="entry name" value="RQC_domain"/>
</dbReference>
<evidence type="ECO:0000256" key="6">
    <source>
        <dbReference type="ARBA" id="ARBA00022763"/>
    </source>
</evidence>
<dbReference type="InterPro" id="IPR029491">
    <property type="entry name" value="Helicase_HTH"/>
</dbReference>
<protein>
    <recommendedName>
        <fullName evidence="16">DNA helicase RecQ</fullName>
        <ecNumber evidence="16">5.6.2.4</ecNumber>
    </recommendedName>
</protein>
<dbReference type="InterPro" id="IPR001650">
    <property type="entry name" value="Helicase_C-like"/>
</dbReference>
<reference evidence="21 22" key="2">
    <citation type="journal article" date="2017" name="Genome Announc.">
        <title>Draft Genome Sequences of Four Alkaliphilic Bacteria Belonging to the Anaerobacillus Genus.</title>
        <authorList>
            <person name="Bassil N.M."/>
            <person name="Lloyd J.R."/>
        </authorList>
    </citation>
    <scope>NUCLEOTIDE SEQUENCE [LARGE SCALE GENOMIC DNA]</scope>
    <source>
        <strain evidence="21 22">NB2006</strain>
    </source>
</reference>
<keyword evidence="14" id="KW-0413">Isomerase</keyword>
<dbReference type="Gene3D" id="3.40.50.300">
    <property type="entry name" value="P-loop containing nucleotide triphosphate hydrolases"/>
    <property type="match status" value="2"/>
</dbReference>
<feature type="domain" description="Helicase ATP-binding" evidence="18">
    <location>
        <begin position="30"/>
        <end position="199"/>
    </location>
</feature>
<sequence>MLEKQLETPITILKKYYGYNSFRKNQLEIITAILNKTDTLCIMPTGGGKSVCYQVPAMLFEGITVVISPLISLMKDQVDTLNSIGVPAIYLNSTVSHADQGEIMNDIKHGSYKLVYVSPERLDSNQFLQFLQQLPIDLIAVDEAHCISQWGHDFRPSYARIGHLMQQLSSKPVIAAFTATATKTVAQDIKQGLMLQSPLDFVSGYERENLAFSVVKTGNKRKYILEFIERLKGESGIIYTATRKDVEELQPFLEKNGVQAVTYHGGMSEKIRNENQEKFIYDDEKIIIATNAFGMGIDKSNVRYVVHYQLPKSMEAYYQEAGRAGRDGENSECVLLYTSKDVQTQKYLIEQNASDLERKDHEYSKLQAMVDYCHTTKCLQTYIVNYFGDVAENDCSKCSNCKSDLEEIDVTTEALKIFSCIVRMKERFGVTLVAQVLKGSNNKRIKELRLNELKTYGIMKEKTEKEISELTQLFIAEGYLALTTGQYPTVRLTERAASVLKDGERVVQKVKPVKKEEPIHSELFEELRQLRKEIAEKEKLPPYIVFSDVTLKEMCKYYPKTKADMLQIKGVGEMKFEKYGEAFLTAISAFSNENITIEMAPKVQEKPIEKAEDPSYLVTLQFFKDGMDIHEIALERDLKQTTVEQHLIQGAIEGIELEWERVLPNSYLQLINEKRAEIGGEKLKPLKEALPEEISYFHIKLALCK</sequence>
<dbReference type="SMART" id="SM00956">
    <property type="entry name" value="RQC"/>
    <property type="match status" value="1"/>
</dbReference>
<dbReference type="KEGG" id="aia:AWH56_024325"/>
<dbReference type="InterPro" id="IPR036390">
    <property type="entry name" value="WH_DNA-bd_sf"/>
</dbReference>
<dbReference type="RefSeq" id="WP_071318165.1">
    <property type="nucleotide sequence ID" value="NZ_CP063356.2"/>
</dbReference>
<keyword evidence="22" id="KW-1185">Reference proteome</keyword>
<keyword evidence="12" id="KW-0233">DNA recombination</keyword>
<dbReference type="InterPro" id="IPR002121">
    <property type="entry name" value="HRDC_dom"/>
</dbReference>
<evidence type="ECO:0000256" key="7">
    <source>
        <dbReference type="ARBA" id="ARBA00022801"/>
    </source>
</evidence>
<dbReference type="GO" id="GO:0006310">
    <property type="term" value="P:DNA recombination"/>
    <property type="evidence" value="ECO:0007669"/>
    <property type="project" value="UniProtKB-UniRule"/>
</dbReference>
<dbReference type="GO" id="GO:0006281">
    <property type="term" value="P:DNA repair"/>
    <property type="evidence" value="ECO:0007669"/>
    <property type="project" value="UniProtKB-KW"/>
</dbReference>
<dbReference type="InterPro" id="IPR036388">
    <property type="entry name" value="WH-like_DNA-bd_sf"/>
</dbReference>
<dbReference type="InterPro" id="IPR004589">
    <property type="entry name" value="DNA_helicase_ATP-dep_RecQ"/>
</dbReference>
<evidence type="ECO:0000256" key="4">
    <source>
        <dbReference type="ARBA" id="ARBA00022723"/>
    </source>
</evidence>
<dbReference type="FunFam" id="1.10.150.80:FF:000002">
    <property type="entry name" value="ATP-dependent DNA helicase RecQ"/>
    <property type="match status" value="1"/>
</dbReference>
<evidence type="ECO:0000256" key="11">
    <source>
        <dbReference type="ARBA" id="ARBA00023125"/>
    </source>
</evidence>
<evidence type="ECO:0000259" key="18">
    <source>
        <dbReference type="PROSITE" id="PS51192"/>
    </source>
</evidence>
<proteinExistence type="inferred from homology"/>
<feature type="domain" description="HRDC" evidence="17">
    <location>
        <begin position="517"/>
        <end position="597"/>
    </location>
</feature>
<comment type="cofactor">
    <cofactor evidence="2">
        <name>Zn(2+)</name>
        <dbReference type="ChEBI" id="CHEBI:29105"/>
    </cofactor>
</comment>
<evidence type="ECO:0000256" key="9">
    <source>
        <dbReference type="ARBA" id="ARBA00022833"/>
    </source>
</evidence>
<dbReference type="SMART" id="SM00490">
    <property type="entry name" value="HELICc"/>
    <property type="match status" value="1"/>
</dbReference>
<keyword evidence="11" id="KW-0238">DNA-binding</keyword>
<dbReference type="EMBL" id="CP063356">
    <property type="protein sequence ID" value="QOY35749.1"/>
    <property type="molecule type" value="Genomic_DNA"/>
</dbReference>
<evidence type="ECO:0000259" key="17">
    <source>
        <dbReference type="PROSITE" id="PS50967"/>
    </source>
</evidence>
<reference evidence="21 22" key="3">
    <citation type="journal article" date="2019" name="Int. J. Syst. Evol. Microbiol.">
        <title>Anaerobacillus isosaccharinicus sp. nov., an alkaliphilic bacterium which degrades isosaccharinic acid.</title>
        <authorList>
            <person name="Bassil N.M."/>
            <person name="Lloyd J.R."/>
        </authorList>
    </citation>
    <scope>NUCLEOTIDE SEQUENCE [LARGE SCALE GENOMIC DNA]</scope>
    <source>
        <strain evidence="21 22">NB2006</strain>
    </source>
</reference>
<dbReference type="GO" id="GO:0005524">
    <property type="term" value="F:ATP binding"/>
    <property type="evidence" value="ECO:0007669"/>
    <property type="project" value="UniProtKB-KW"/>
</dbReference>
<reference evidence="20 22" key="1">
    <citation type="submission" date="2016-10" db="EMBL/GenBank/DDBJ databases">
        <title>Draft genome sequences of four alkaliphilic bacteria belonging to the Anaerobacillus genus.</title>
        <authorList>
            <person name="Bassil N.M."/>
            <person name="Lloyd J.R."/>
        </authorList>
    </citation>
    <scope>NUCLEOTIDE SEQUENCE [LARGE SCALE GENOMIC DNA]</scope>
    <source>
        <strain evidence="20 22">NB2006</strain>
    </source>
</reference>
<keyword evidence="9" id="KW-0862">Zinc</keyword>
<evidence type="ECO:0000256" key="13">
    <source>
        <dbReference type="ARBA" id="ARBA00023204"/>
    </source>
</evidence>
<comment type="similarity">
    <text evidence="3">Belongs to the helicase family. RecQ subfamily.</text>
</comment>
<evidence type="ECO:0000256" key="2">
    <source>
        <dbReference type="ARBA" id="ARBA00001947"/>
    </source>
</evidence>
<keyword evidence="5" id="KW-0547">Nucleotide-binding</keyword>
<dbReference type="Pfam" id="PF00270">
    <property type="entry name" value="DEAD"/>
    <property type="match status" value="1"/>
</dbReference>
<dbReference type="EC" id="5.6.2.4" evidence="16"/>
<evidence type="ECO:0000256" key="14">
    <source>
        <dbReference type="ARBA" id="ARBA00023235"/>
    </source>
</evidence>
<dbReference type="Gene3D" id="1.10.150.80">
    <property type="entry name" value="HRDC domain"/>
    <property type="match status" value="1"/>
</dbReference>
<dbReference type="InterPro" id="IPR011545">
    <property type="entry name" value="DEAD/DEAH_box_helicase_dom"/>
</dbReference>
<keyword evidence="13" id="KW-0234">DNA repair</keyword>
<dbReference type="Pfam" id="PF14493">
    <property type="entry name" value="HTH_40"/>
    <property type="match status" value="1"/>
</dbReference>
<dbReference type="PROSITE" id="PS50967">
    <property type="entry name" value="HRDC"/>
    <property type="match status" value="1"/>
</dbReference>
<dbReference type="GO" id="GO:0046872">
    <property type="term" value="F:metal ion binding"/>
    <property type="evidence" value="ECO:0007669"/>
    <property type="project" value="UniProtKB-KW"/>
</dbReference>
<dbReference type="PROSITE" id="PS51194">
    <property type="entry name" value="HELICASE_CTER"/>
    <property type="match status" value="1"/>
</dbReference>
<organism evidence="20 22">
    <name type="scientific">Anaerobacillus isosaccharinicus</name>
    <dbReference type="NCBI Taxonomy" id="1532552"/>
    <lineage>
        <taxon>Bacteria</taxon>
        <taxon>Bacillati</taxon>
        <taxon>Bacillota</taxon>
        <taxon>Bacilli</taxon>
        <taxon>Bacillales</taxon>
        <taxon>Bacillaceae</taxon>
        <taxon>Anaerobacillus</taxon>
    </lineage>
</organism>
<evidence type="ECO:0000256" key="3">
    <source>
        <dbReference type="ARBA" id="ARBA00005446"/>
    </source>
</evidence>